<feature type="region of interest" description="Disordered" evidence="1">
    <location>
        <begin position="62"/>
        <end position="135"/>
    </location>
</feature>
<feature type="domain" description="DUF6699" evidence="2">
    <location>
        <begin position="160"/>
        <end position="299"/>
    </location>
</feature>
<gene>
    <name evidence="3" type="ORF">PsYK624_149540</name>
</gene>
<evidence type="ECO:0000313" key="4">
    <source>
        <dbReference type="Proteomes" id="UP000703269"/>
    </source>
</evidence>
<proteinExistence type="predicted"/>
<dbReference type="OrthoDB" id="3144234at2759"/>
<feature type="compositionally biased region" description="Low complexity" evidence="1">
    <location>
        <begin position="69"/>
        <end position="87"/>
    </location>
</feature>
<dbReference type="InterPro" id="IPR046522">
    <property type="entry name" value="DUF6699"/>
</dbReference>
<feature type="compositionally biased region" description="Pro residues" evidence="1">
    <location>
        <begin position="113"/>
        <end position="127"/>
    </location>
</feature>
<name>A0A9P3GSP9_9APHY</name>
<protein>
    <recommendedName>
        <fullName evidence="2">DUF6699 domain-containing protein</fullName>
    </recommendedName>
</protein>
<dbReference type="Proteomes" id="UP000703269">
    <property type="component" value="Unassembled WGS sequence"/>
</dbReference>
<organism evidence="3 4">
    <name type="scientific">Phanerochaete sordida</name>
    <dbReference type="NCBI Taxonomy" id="48140"/>
    <lineage>
        <taxon>Eukaryota</taxon>
        <taxon>Fungi</taxon>
        <taxon>Dikarya</taxon>
        <taxon>Basidiomycota</taxon>
        <taxon>Agaricomycotina</taxon>
        <taxon>Agaricomycetes</taxon>
        <taxon>Polyporales</taxon>
        <taxon>Phanerochaetaceae</taxon>
        <taxon>Phanerochaete</taxon>
    </lineage>
</organism>
<evidence type="ECO:0000259" key="2">
    <source>
        <dbReference type="Pfam" id="PF20415"/>
    </source>
</evidence>
<keyword evidence="4" id="KW-1185">Reference proteome</keyword>
<sequence length="315" mass="34852">MLPPEAYLIPPFLRPHFLFTTPSPDIPQFAPVADYNYPARQAPFNPAPLPASHFTMPPSKHVRWDASIPRTPSPALSSSSRSSSSGPYTPPEHTHSLPQVAGHHYGQYLAPMPHTPYPKSQPLPPSPAAGSSPSSSPLPLVVSDLLSSSLHMHVQTRPFQWDLLTDPVRLATPSDPPVMEYLLQPTQLAMPATTPPVVELKIIHPALPWGINVTASRYYGNICVTVGDVLQQLYQALRFSVTPSEFNMMQQNKPHDAAAVSNAFEHRAQRAARYGGDERRKGIRRVDFLMDRTQFAGFDVVIRQDGVLLLQLNVR</sequence>
<evidence type="ECO:0000313" key="3">
    <source>
        <dbReference type="EMBL" id="GJE98719.1"/>
    </source>
</evidence>
<dbReference type="EMBL" id="BPQB01000093">
    <property type="protein sequence ID" value="GJE98719.1"/>
    <property type="molecule type" value="Genomic_DNA"/>
</dbReference>
<dbReference type="Pfam" id="PF20415">
    <property type="entry name" value="DUF6699"/>
    <property type="match status" value="1"/>
</dbReference>
<dbReference type="AlphaFoldDB" id="A0A9P3GSP9"/>
<comment type="caution">
    <text evidence="3">The sequence shown here is derived from an EMBL/GenBank/DDBJ whole genome shotgun (WGS) entry which is preliminary data.</text>
</comment>
<reference evidence="3 4" key="1">
    <citation type="submission" date="2021-08" db="EMBL/GenBank/DDBJ databases">
        <title>Draft Genome Sequence of Phanerochaete sordida strain YK-624.</title>
        <authorList>
            <person name="Mori T."/>
            <person name="Dohra H."/>
            <person name="Suzuki T."/>
            <person name="Kawagishi H."/>
            <person name="Hirai H."/>
        </authorList>
    </citation>
    <scope>NUCLEOTIDE SEQUENCE [LARGE SCALE GENOMIC DNA]</scope>
    <source>
        <strain evidence="3 4">YK-624</strain>
    </source>
</reference>
<accession>A0A9P3GSP9</accession>
<evidence type="ECO:0000256" key="1">
    <source>
        <dbReference type="SAM" id="MobiDB-lite"/>
    </source>
</evidence>